<accession>A0A7R8WDJ7</accession>
<organism evidence="1">
    <name type="scientific">Cyprideis torosa</name>
    <dbReference type="NCBI Taxonomy" id="163714"/>
    <lineage>
        <taxon>Eukaryota</taxon>
        <taxon>Metazoa</taxon>
        <taxon>Ecdysozoa</taxon>
        <taxon>Arthropoda</taxon>
        <taxon>Crustacea</taxon>
        <taxon>Oligostraca</taxon>
        <taxon>Ostracoda</taxon>
        <taxon>Podocopa</taxon>
        <taxon>Podocopida</taxon>
        <taxon>Cytherocopina</taxon>
        <taxon>Cytheroidea</taxon>
        <taxon>Cytherideidae</taxon>
        <taxon>Cyprideis</taxon>
    </lineage>
</organism>
<sequence length="200" mass="22444">MEEPQLRKIDVDRPVLKTTGLPFAPERELQPQLMPMLPYPSVNPLLLCNGLGAGTKAEFYLSWQPWLMQLNHRLVRAAPISNPTVARSAPSANRRTRETSSLFYQDFYFRSSKDSVVSSCVKFAVDVLGGPITPAAFDLRQGSLCARESEIVSLLLRESFHRGRVSMEMIKGEVCLPMIPRMPSVSEAANHPVKWHIPLN</sequence>
<dbReference type="EMBL" id="OB662212">
    <property type="protein sequence ID" value="CAD7229668.1"/>
    <property type="molecule type" value="Genomic_DNA"/>
</dbReference>
<name>A0A7R8WDJ7_9CRUS</name>
<protein>
    <submittedName>
        <fullName evidence="1">Uncharacterized protein</fullName>
    </submittedName>
</protein>
<dbReference type="AlphaFoldDB" id="A0A7R8WDJ7"/>
<evidence type="ECO:0000313" key="1">
    <source>
        <dbReference type="EMBL" id="CAD7229668.1"/>
    </source>
</evidence>
<gene>
    <name evidence="1" type="ORF">CTOB1V02_LOCUS7536</name>
</gene>
<reference evidence="1" key="1">
    <citation type="submission" date="2020-11" db="EMBL/GenBank/DDBJ databases">
        <authorList>
            <person name="Tran Van P."/>
        </authorList>
    </citation>
    <scope>NUCLEOTIDE SEQUENCE</scope>
</reference>
<proteinExistence type="predicted"/>